<keyword evidence="12" id="KW-1185">Reference proteome</keyword>
<evidence type="ECO:0000256" key="7">
    <source>
        <dbReference type="ARBA" id="ARBA00022962"/>
    </source>
</evidence>
<evidence type="ECO:0000256" key="9">
    <source>
        <dbReference type="ARBA" id="ARBA00047781"/>
    </source>
</evidence>
<evidence type="ECO:0000256" key="3">
    <source>
        <dbReference type="ARBA" id="ARBA00012291"/>
    </source>
</evidence>
<proteinExistence type="inferred from homology"/>
<comment type="pathway">
    <text evidence="1">Pyrimidine metabolism; CTP biosynthesis via de novo pathway; CTP from UDP: step 2/2.</text>
</comment>
<accession>D7M1Y0</accession>
<dbReference type="PROSITE" id="PS51273">
    <property type="entry name" value="GATASE_TYPE_1"/>
    <property type="match status" value="1"/>
</dbReference>
<keyword evidence="5" id="KW-0547">Nucleotide-binding</keyword>
<dbReference type="MEROPS" id="C26.964"/>
<reference evidence="12" key="1">
    <citation type="journal article" date="2011" name="Nat. Genet.">
        <title>The Arabidopsis lyrata genome sequence and the basis of rapid genome size change.</title>
        <authorList>
            <person name="Hu T.T."/>
            <person name="Pattyn P."/>
            <person name="Bakker E.G."/>
            <person name="Cao J."/>
            <person name="Cheng J.-F."/>
            <person name="Clark R.M."/>
            <person name="Fahlgren N."/>
            <person name="Fawcett J.A."/>
            <person name="Grimwood J."/>
            <person name="Gundlach H."/>
            <person name="Haberer G."/>
            <person name="Hollister J.D."/>
            <person name="Ossowski S."/>
            <person name="Ottilar R.P."/>
            <person name="Salamov A.A."/>
            <person name="Schneeberger K."/>
            <person name="Spannagl M."/>
            <person name="Wang X."/>
            <person name="Yang L."/>
            <person name="Nasrallah M.E."/>
            <person name="Bergelson J."/>
            <person name="Carrington J.C."/>
            <person name="Gaut B.S."/>
            <person name="Schmutz J."/>
            <person name="Mayer K.F.X."/>
            <person name="Van de Peer Y."/>
            <person name="Grigoriev I.V."/>
            <person name="Nordborg M."/>
            <person name="Weigel D."/>
            <person name="Guo Y.-L."/>
        </authorList>
    </citation>
    <scope>NUCLEOTIDE SEQUENCE [LARGE SCALE GENOMIC DNA]</scope>
    <source>
        <strain evidence="12">cv. MN47</strain>
    </source>
</reference>
<dbReference type="InterPro" id="IPR029062">
    <property type="entry name" value="Class_I_gatase-like"/>
</dbReference>
<dbReference type="UniPathway" id="UPA00159">
    <property type="reaction ID" value="UER00277"/>
</dbReference>
<keyword evidence="6" id="KW-0067">ATP-binding</keyword>
<evidence type="ECO:0000256" key="4">
    <source>
        <dbReference type="ARBA" id="ARBA00022598"/>
    </source>
</evidence>
<evidence type="ECO:0000256" key="1">
    <source>
        <dbReference type="ARBA" id="ARBA00005171"/>
    </source>
</evidence>
<dbReference type="GO" id="GO:0044210">
    <property type="term" value="P:'de novo' CTP biosynthetic process"/>
    <property type="evidence" value="ECO:0007669"/>
    <property type="project" value="UniProtKB-UniPathway"/>
</dbReference>
<dbReference type="PANTHER" id="PTHR11550">
    <property type="entry name" value="CTP SYNTHASE"/>
    <property type="match status" value="1"/>
</dbReference>
<dbReference type="GO" id="GO:0003883">
    <property type="term" value="F:CTP synthase activity"/>
    <property type="evidence" value="ECO:0007669"/>
    <property type="project" value="UniProtKB-EC"/>
</dbReference>
<evidence type="ECO:0000313" key="12">
    <source>
        <dbReference type="Proteomes" id="UP000008694"/>
    </source>
</evidence>
<keyword evidence="8" id="KW-0665">Pyrimidine biosynthesis</keyword>
<evidence type="ECO:0000256" key="6">
    <source>
        <dbReference type="ARBA" id="ARBA00022840"/>
    </source>
</evidence>
<dbReference type="InterPro" id="IPR017926">
    <property type="entry name" value="GATASE"/>
</dbReference>
<comment type="similarity">
    <text evidence="2">Belongs to the CTP synthase family.</text>
</comment>
<dbReference type="Proteomes" id="UP000008694">
    <property type="component" value="Unassembled WGS sequence"/>
</dbReference>
<comment type="catalytic activity">
    <reaction evidence="9">
        <text>UTP + L-glutamine + ATP + H2O = CTP + L-glutamate + ADP + phosphate + 2 H(+)</text>
        <dbReference type="Rhea" id="RHEA:26426"/>
        <dbReference type="ChEBI" id="CHEBI:15377"/>
        <dbReference type="ChEBI" id="CHEBI:15378"/>
        <dbReference type="ChEBI" id="CHEBI:29985"/>
        <dbReference type="ChEBI" id="CHEBI:30616"/>
        <dbReference type="ChEBI" id="CHEBI:37563"/>
        <dbReference type="ChEBI" id="CHEBI:43474"/>
        <dbReference type="ChEBI" id="CHEBI:46398"/>
        <dbReference type="ChEBI" id="CHEBI:58359"/>
        <dbReference type="ChEBI" id="CHEBI:456216"/>
        <dbReference type="EC" id="6.3.4.2"/>
    </reaction>
</comment>
<dbReference type="InterPro" id="IPR004468">
    <property type="entry name" value="CTP_synthase"/>
</dbReference>
<dbReference type="AlphaFoldDB" id="D7M1Y0"/>
<dbReference type="SUPFAM" id="SSF52313">
    <property type="entry name" value="Ribosomal protein S2"/>
    <property type="match status" value="1"/>
</dbReference>
<dbReference type="GO" id="GO:0042802">
    <property type="term" value="F:identical protein binding"/>
    <property type="evidence" value="ECO:0007669"/>
    <property type="project" value="TreeGrafter"/>
</dbReference>
<dbReference type="EC" id="6.3.4.2" evidence="3"/>
<evidence type="ECO:0000256" key="5">
    <source>
        <dbReference type="ARBA" id="ARBA00022741"/>
    </source>
</evidence>
<evidence type="ECO:0000256" key="8">
    <source>
        <dbReference type="ARBA" id="ARBA00022975"/>
    </source>
</evidence>
<dbReference type="eggNOG" id="KOG2387">
    <property type="taxonomic scope" value="Eukaryota"/>
</dbReference>
<dbReference type="Gene3D" id="3.40.50.880">
    <property type="match status" value="1"/>
</dbReference>
<dbReference type="HOGENOM" id="CLU_1241610_0_0_1"/>
<dbReference type="InterPro" id="IPR023591">
    <property type="entry name" value="Ribosomal_uS2_flav_dom_sf"/>
</dbReference>
<dbReference type="Gramene" id="fgenesh1_pg.C_scaffold_6003020">
    <property type="protein sequence ID" value="fgenesh1_pg.C_scaffold_6003020"/>
    <property type="gene ID" value="fgenesh1_pg.C_scaffold_6003020"/>
</dbReference>
<evidence type="ECO:0000259" key="10">
    <source>
        <dbReference type="Pfam" id="PF00117"/>
    </source>
</evidence>
<dbReference type="GO" id="GO:0019856">
    <property type="term" value="P:pyrimidine nucleobase biosynthetic process"/>
    <property type="evidence" value="ECO:0007669"/>
    <property type="project" value="TreeGrafter"/>
</dbReference>
<dbReference type="EMBL" id="GL348718">
    <property type="protein sequence ID" value="EFH48992.1"/>
    <property type="molecule type" value="Genomic_DNA"/>
</dbReference>
<keyword evidence="7" id="KW-0315">Glutamine amidotransferase</keyword>
<dbReference type="eggNOG" id="KOG0830">
    <property type="taxonomic scope" value="Eukaryota"/>
</dbReference>
<name>D7M1Y0_ARALL</name>
<dbReference type="GO" id="GO:0005524">
    <property type="term" value="F:ATP binding"/>
    <property type="evidence" value="ECO:0007669"/>
    <property type="project" value="UniProtKB-KW"/>
</dbReference>
<dbReference type="STRING" id="81972.D7M1Y0"/>
<organism evidence="12">
    <name type="scientific">Arabidopsis lyrata subsp. lyrata</name>
    <name type="common">Lyre-leaved rock-cress</name>
    <dbReference type="NCBI Taxonomy" id="81972"/>
    <lineage>
        <taxon>Eukaryota</taxon>
        <taxon>Viridiplantae</taxon>
        <taxon>Streptophyta</taxon>
        <taxon>Embryophyta</taxon>
        <taxon>Tracheophyta</taxon>
        <taxon>Spermatophyta</taxon>
        <taxon>Magnoliopsida</taxon>
        <taxon>eudicotyledons</taxon>
        <taxon>Gunneridae</taxon>
        <taxon>Pentapetalae</taxon>
        <taxon>rosids</taxon>
        <taxon>malvids</taxon>
        <taxon>Brassicales</taxon>
        <taxon>Brassicaceae</taxon>
        <taxon>Camelineae</taxon>
        <taxon>Arabidopsis</taxon>
    </lineage>
</organism>
<evidence type="ECO:0000313" key="11">
    <source>
        <dbReference type="EMBL" id="EFH48992.1"/>
    </source>
</evidence>
<dbReference type="Gene3D" id="3.40.50.10490">
    <property type="entry name" value="Glucose-6-phosphate isomerase like protein, domain 1"/>
    <property type="match status" value="1"/>
</dbReference>
<dbReference type="SUPFAM" id="SSF52317">
    <property type="entry name" value="Class I glutamine amidotransferase-like"/>
    <property type="match status" value="1"/>
</dbReference>
<gene>
    <name evidence="11" type="ORF">ARALYDRAFT_352427</name>
</gene>
<dbReference type="Pfam" id="PF00117">
    <property type="entry name" value="GATase"/>
    <property type="match status" value="1"/>
</dbReference>
<evidence type="ECO:0000256" key="2">
    <source>
        <dbReference type="ARBA" id="ARBA00007533"/>
    </source>
</evidence>
<dbReference type="PANTHER" id="PTHR11550:SF40">
    <property type="entry name" value="CTP SYNTHASE"/>
    <property type="match status" value="1"/>
</dbReference>
<keyword evidence="4" id="KW-0436">Ligase</keyword>
<feature type="domain" description="Glutamine amidotransferase" evidence="10">
    <location>
        <begin position="24"/>
        <end position="164"/>
    </location>
</feature>
<sequence length="223" mass="24742">MEELRRLVSHLQTPEAHAAAWNIFKSAECILVPGGFGDRGVSGMVLAAKYARENKIPYLGICLGMQIAVIEFARSVLGLERANSTEFDAQTSDPVVIFMPEVWLKNTYGKHNETWIPKNTFTEPRLSHFKAVNPEVAQALEEAGLRFVGKDDTGKRVEASLEKHFVSYGQRAVLKFAQYTGANAIAGRHTPGTFTNQMQTSFSEPRLLIKLTTSVCFGCETCR</sequence>
<protein>
    <recommendedName>
        <fullName evidence="3">CTP synthase (glutamine hydrolyzing)</fullName>
        <ecNumber evidence="3">6.3.4.2</ecNumber>
    </recommendedName>
</protein>